<dbReference type="PRINTS" id="PR00070">
    <property type="entry name" value="DHFR"/>
</dbReference>
<evidence type="ECO:0000256" key="1">
    <source>
        <dbReference type="ARBA" id="ARBA00004903"/>
    </source>
</evidence>
<dbReference type="GO" id="GO:0006730">
    <property type="term" value="P:one-carbon metabolic process"/>
    <property type="evidence" value="ECO:0007669"/>
    <property type="project" value="UniProtKB-KW"/>
</dbReference>
<dbReference type="InterPro" id="IPR001796">
    <property type="entry name" value="DHFR_dom"/>
</dbReference>
<dbReference type="GO" id="GO:0046452">
    <property type="term" value="P:dihydrofolate metabolic process"/>
    <property type="evidence" value="ECO:0007669"/>
    <property type="project" value="TreeGrafter"/>
</dbReference>
<proteinExistence type="inferred from homology"/>
<keyword evidence="5 8" id="KW-0521">NADP</keyword>
<sequence>MRISLIVAKAENNAIGLNNKLPWHLKDDLQNFKKLTMGHHMLMGRKTFESIGKALPGRMSLVVSSEPKANQDSVFWFTSIFRAIKQAERNGETELFIIGGEKIYKYALSLVDRIYLTEVKGEVKGDVFFPQLSLKNWKKISEQSFSKNTENDHDFTFQVLDRR</sequence>
<evidence type="ECO:0000256" key="3">
    <source>
        <dbReference type="ARBA" id="ARBA00012856"/>
    </source>
</evidence>
<evidence type="ECO:0000259" key="10">
    <source>
        <dbReference type="PROSITE" id="PS51330"/>
    </source>
</evidence>
<evidence type="ECO:0000256" key="6">
    <source>
        <dbReference type="ARBA" id="ARBA00023002"/>
    </source>
</evidence>
<dbReference type="RefSeq" id="WP_321390595.1">
    <property type="nucleotide sequence ID" value="NZ_CP139487.1"/>
</dbReference>
<gene>
    <name evidence="11" type="ORF">SOO65_12950</name>
</gene>
<dbReference type="FunFam" id="3.40.430.10:FF:000001">
    <property type="entry name" value="Dihydrofolate reductase"/>
    <property type="match status" value="1"/>
</dbReference>
<dbReference type="Proteomes" id="UP001324634">
    <property type="component" value="Chromosome"/>
</dbReference>
<dbReference type="SUPFAM" id="SSF53597">
    <property type="entry name" value="Dihydrofolate reductase-like"/>
    <property type="match status" value="1"/>
</dbReference>
<dbReference type="GO" id="GO:0005829">
    <property type="term" value="C:cytosol"/>
    <property type="evidence" value="ECO:0007669"/>
    <property type="project" value="TreeGrafter"/>
</dbReference>
<dbReference type="PROSITE" id="PS00075">
    <property type="entry name" value="DHFR_1"/>
    <property type="match status" value="1"/>
</dbReference>
<keyword evidence="4 8" id="KW-0554">One-carbon metabolism</keyword>
<evidence type="ECO:0000313" key="11">
    <source>
        <dbReference type="EMBL" id="WPU63598.1"/>
    </source>
</evidence>
<dbReference type="Gene3D" id="3.40.430.10">
    <property type="entry name" value="Dihydrofolate Reductase, subunit A"/>
    <property type="match status" value="1"/>
</dbReference>
<evidence type="ECO:0000256" key="8">
    <source>
        <dbReference type="PIRNR" id="PIRNR000194"/>
    </source>
</evidence>
<keyword evidence="12" id="KW-1185">Reference proteome</keyword>
<evidence type="ECO:0000256" key="9">
    <source>
        <dbReference type="RuleBase" id="RU004474"/>
    </source>
</evidence>
<protein>
    <recommendedName>
        <fullName evidence="3 8">Dihydrofolate reductase</fullName>
        <ecNumber evidence="3 8">1.5.1.3</ecNumber>
    </recommendedName>
</protein>
<dbReference type="PROSITE" id="PS51330">
    <property type="entry name" value="DHFR_2"/>
    <property type="match status" value="1"/>
</dbReference>
<dbReference type="KEGG" id="psti:SOO65_12950"/>
<dbReference type="PANTHER" id="PTHR48069">
    <property type="entry name" value="DIHYDROFOLATE REDUCTASE"/>
    <property type="match status" value="1"/>
</dbReference>
<dbReference type="GO" id="GO:0004146">
    <property type="term" value="F:dihydrofolate reductase activity"/>
    <property type="evidence" value="ECO:0007669"/>
    <property type="project" value="UniProtKB-EC"/>
</dbReference>
<keyword evidence="6 8" id="KW-0560">Oxidoreductase</keyword>
<dbReference type="InterPro" id="IPR012259">
    <property type="entry name" value="DHFR"/>
</dbReference>
<feature type="domain" description="DHFR" evidence="10">
    <location>
        <begin position="2"/>
        <end position="162"/>
    </location>
</feature>
<evidence type="ECO:0000256" key="2">
    <source>
        <dbReference type="ARBA" id="ARBA00009539"/>
    </source>
</evidence>
<comment type="catalytic activity">
    <reaction evidence="8">
        <text>(6S)-5,6,7,8-tetrahydrofolate + NADP(+) = 7,8-dihydrofolate + NADPH + H(+)</text>
        <dbReference type="Rhea" id="RHEA:15009"/>
        <dbReference type="ChEBI" id="CHEBI:15378"/>
        <dbReference type="ChEBI" id="CHEBI:57451"/>
        <dbReference type="ChEBI" id="CHEBI:57453"/>
        <dbReference type="ChEBI" id="CHEBI:57783"/>
        <dbReference type="ChEBI" id="CHEBI:58349"/>
        <dbReference type="EC" id="1.5.1.3"/>
    </reaction>
</comment>
<dbReference type="CDD" id="cd00209">
    <property type="entry name" value="DHFR"/>
    <property type="match status" value="1"/>
</dbReference>
<evidence type="ECO:0000256" key="4">
    <source>
        <dbReference type="ARBA" id="ARBA00022563"/>
    </source>
</evidence>
<dbReference type="GO" id="GO:0070401">
    <property type="term" value="F:NADP+ binding"/>
    <property type="evidence" value="ECO:0007669"/>
    <property type="project" value="UniProtKB-ARBA"/>
</dbReference>
<evidence type="ECO:0000313" key="12">
    <source>
        <dbReference type="Proteomes" id="UP001324634"/>
    </source>
</evidence>
<organism evidence="11 12">
    <name type="scientific">Peredibacter starrii</name>
    <dbReference type="NCBI Taxonomy" id="28202"/>
    <lineage>
        <taxon>Bacteria</taxon>
        <taxon>Pseudomonadati</taxon>
        <taxon>Bdellovibrionota</taxon>
        <taxon>Bacteriovoracia</taxon>
        <taxon>Bacteriovoracales</taxon>
        <taxon>Bacteriovoracaceae</taxon>
        <taxon>Peredibacter</taxon>
    </lineage>
</organism>
<dbReference type="PANTHER" id="PTHR48069:SF3">
    <property type="entry name" value="DIHYDROFOLATE REDUCTASE"/>
    <property type="match status" value="1"/>
</dbReference>
<reference evidence="11 12" key="1">
    <citation type="submission" date="2023-11" db="EMBL/GenBank/DDBJ databases">
        <title>Peredibacter starrii A3.12.</title>
        <authorList>
            <person name="Mitchell R.J."/>
        </authorList>
    </citation>
    <scope>NUCLEOTIDE SEQUENCE [LARGE SCALE GENOMIC DNA]</scope>
    <source>
        <strain evidence="11 12">A3.12</strain>
    </source>
</reference>
<dbReference type="GO" id="GO:0046654">
    <property type="term" value="P:tetrahydrofolate biosynthetic process"/>
    <property type="evidence" value="ECO:0007669"/>
    <property type="project" value="InterPro"/>
</dbReference>
<comment type="pathway">
    <text evidence="1 8">Cofactor biosynthesis; tetrahydrofolate biosynthesis; 5,6,7,8-tetrahydrofolate from 7,8-dihydrofolate: step 1/1.</text>
</comment>
<dbReference type="AlphaFoldDB" id="A0AAX4HK31"/>
<dbReference type="InterPro" id="IPR024072">
    <property type="entry name" value="DHFR-like_dom_sf"/>
</dbReference>
<name>A0AAX4HK31_9BACT</name>
<dbReference type="InterPro" id="IPR017925">
    <property type="entry name" value="DHFR_CS"/>
</dbReference>
<evidence type="ECO:0000256" key="7">
    <source>
        <dbReference type="ARBA" id="ARBA00025067"/>
    </source>
</evidence>
<dbReference type="PIRSF" id="PIRSF000194">
    <property type="entry name" value="DHFR"/>
    <property type="match status" value="1"/>
</dbReference>
<evidence type="ECO:0000256" key="5">
    <source>
        <dbReference type="ARBA" id="ARBA00022857"/>
    </source>
</evidence>
<dbReference type="GO" id="GO:0046655">
    <property type="term" value="P:folic acid metabolic process"/>
    <property type="evidence" value="ECO:0007669"/>
    <property type="project" value="TreeGrafter"/>
</dbReference>
<dbReference type="EMBL" id="CP139487">
    <property type="protein sequence ID" value="WPU63598.1"/>
    <property type="molecule type" value="Genomic_DNA"/>
</dbReference>
<dbReference type="Pfam" id="PF00186">
    <property type="entry name" value="DHFR_1"/>
    <property type="match status" value="1"/>
</dbReference>
<comment type="similarity">
    <text evidence="2 8 9">Belongs to the dihydrofolate reductase family.</text>
</comment>
<dbReference type="EC" id="1.5.1.3" evidence="3 8"/>
<accession>A0AAX4HK31</accession>
<comment type="function">
    <text evidence="7 8">Key enzyme in folate metabolism. Catalyzes an essential reaction for de novo glycine and purine synthesis, and for DNA precursor synthesis.</text>
</comment>